<dbReference type="EMBL" id="VSSQ01000118">
    <property type="protein sequence ID" value="MPL78579.1"/>
    <property type="molecule type" value="Genomic_DNA"/>
</dbReference>
<feature type="domain" description="4Fe-4S ferredoxin-type" evidence="1">
    <location>
        <begin position="28"/>
        <end position="58"/>
    </location>
</feature>
<protein>
    <recommendedName>
        <fullName evidence="1">4Fe-4S ferredoxin-type domain-containing protein</fullName>
    </recommendedName>
</protein>
<accession>A0A644UI80</accession>
<gene>
    <name evidence="2" type="ORF">SDC9_24448</name>
</gene>
<organism evidence="2">
    <name type="scientific">bioreactor metagenome</name>
    <dbReference type="NCBI Taxonomy" id="1076179"/>
    <lineage>
        <taxon>unclassified sequences</taxon>
        <taxon>metagenomes</taxon>
        <taxon>ecological metagenomes</taxon>
    </lineage>
</organism>
<proteinExistence type="predicted"/>
<dbReference type="Gene3D" id="3.30.70.20">
    <property type="match status" value="1"/>
</dbReference>
<reference evidence="2" key="1">
    <citation type="submission" date="2019-08" db="EMBL/GenBank/DDBJ databases">
        <authorList>
            <person name="Kucharzyk K."/>
            <person name="Murdoch R.W."/>
            <person name="Higgins S."/>
            <person name="Loffler F."/>
        </authorList>
    </citation>
    <scope>NUCLEOTIDE SEQUENCE</scope>
</reference>
<dbReference type="AlphaFoldDB" id="A0A644UI80"/>
<dbReference type="PROSITE" id="PS51379">
    <property type="entry name" value="4FE4S_FER_2"/>
    <property type="match status" value="1"/>
</dbReference>
<evidence type="ECO:0000313" key="2">
    <source>
        <dbReference type="EMBL" id="MPL78579.1"/>
    </source>
</evidence>
<name>A0A644UI80_9ZZZZ</name>
<dbReference type="InterPro" id="IPR017896">
    <property type="entry name" value="4Fe4S_Fe-S-bd"/>
</dbReference>
<evidence type="ECO:0000259" key="1">
    <source>
        <dbReference type="PROSITE" id="PS51379"/>
    </source>
</evidence>
<dbReference type="SUPFAM" id="SSF54862">
    <property type="entry name" value="4Fe-4S ferredoxins"/>
    <property type="match status" value="1"/>
</dbReference>
<sequence length="163" mass="17754">MHAVRNLRLCTKDCVCLFVCPTGATDTENGQIDFEKCLDGCRRCVDACPSHALSLVMDNYPSRPAKDTAVVEALMNFMEQKHREESLAKALAASAATSARAKLAKALAVSLRILAEDGAREAGYMIPQSTASKAYLEKLLAERPVVAGKQFPEAELRELLQLL</sequence>
<comment type="caution">
    <text evidence="2">The sequence shown here is derived from an EMBL/GenBank/DDBJ whole genome shotgun (WGS) entry which is preliminary data.</text>
</comment>